<dbReference type="Gene3D" id="1.10.10.10">
    <property type="entry name" value="Winged helix-like DNA-binding domain superfamily/Winged helix DNA-binding domain"/>
    <property type="match status" value="1"/>
</dbReference>
<dbReference type="PANTHER" id="PTHR30126">
    <property type="entry name" value="HTH-TYPE TRANSCRIPTIONAL REGULATOR"/>
    <property type="match status" value="1"/>
</dbReference>
<dbReference type="EMBL" id="NJIH01000014">
    <property type="protein sequence ID" value="OWT54750.1"/>
    <property type="molecule type" value="Genomic_DNA"/>
</dbReference>
<sequence>MFTYKQLEALYWVVKLGTFSAAAQKLFTTQSAVTKRVQQLESIFDVPFFVREGRHKTLSAQGQEIFLIAEELLAHRERLSRDFKHRARTHKKLTLGVTEISAITWLPNLIDHLKNRYPEIHVDAVIGMSGELRQMLAAGKIDAAFMQARSMPNDFQEIPLRYLDLMWVGGKSLNPDHVYHAREIAEMPLIRQSNESALSAIYDAWLLPHKAASNIFTINNLIATASLCMSGIGISCIPQDYFMPMVGTRRLVRLQTSKAAPRILYSAYFRKQVDDDFHTHIAEIAARHCDFSNTMLGAE</sequence>
<keyword evidence="3" id="KW-0238">DNA-binding</keyword>
<dbReference type="PANTHER" id="PTHR30126:SF77">
    <property type="entry name" value="TRANSCRIPTIONAL REGULATORY PROTEIN"/>
    <property type="match status" value="1"/>
</dbReference>
<dbReference type="Proteomes" id="UP000214603">
    <property type="component" value="Unassembled WGS sequence"/>
</dbReference>
<dbReference type="Pfam" id="PF03466">
    <property type="entry name" value="LysR_substrate"/>
    <property type="match status" value="1"/>
</dbReference>
<dbReference type="InterPro" id="IPR005119">
    <property type="entry name" value="LysR_subst-bd"/>
</dbReference>
<name>A0A225M3P1_9BURK</name>
<dbReference type="PROSITE" id="PS50931">
    <property type="entry name" value="HTH_LYSR"/>
    <property type="match status" value="1"/>
</dbReference>
<accession>A0A225M3P1</accession>
<evidence type="ECO:0000256" key="4">
    <source>
        <dbReference type="ARBA" id="ARBA00023163"/>
    </source>
</evidence>
<keyword evidence="7" id="KW-1185">Reference proteome</keyword>
<evidence type="ECO:0000256" key="3">
    <source>
        <dbReference type="ARBA" id="ARBA00023125"/>
    </source>
</evidence>
<evidence type="ECO:0000313" key="7">
    <source>
        <dbReference type="Proteomes" id="UP000214603"/>
    </source>
</evidence>
<dbReference type="SUPFAM" id="SSF53850">
    <property type="entry name" value="Periplasmic binding protein-like II"/>
    <property type="match status" value="1"/>
</dbReference>
<dbReference type="InterPro" id="IPR000847">
    <property type="entry name" value="LysR_HTH_N"/>
</dbReference>
<evidence type="ECO:0000259" key="5">
    <source>
        <dbReference type="PROSITE" id="PS50931"/>
    </source>
</evidence>
<dbReference type="OrthoDB" id="8651113at2"/>
<evidence type="ECO:0000256" key="2">
    <source>
        <dbReference type="ARBA" id="ARBA00023015"/>
    </source>
</evidence>
<dbReference type="CDD" id="cd05466">
    <property type="entry name" value="PBP2_LTTR_substrate"/>
    <property type="match status" value="1"/>
</dbReference>
<dbReference type="SUPFAM" id="SSF46785">
    <property type="entry name" value="Winged helix' DNA-binding domain"/>
    <property type="match status" value="1"/>
</dbReference>
<dbReference type="RefSeq" id="WP_088605497.1">
    <property type="nucleotide sequence ID" value="NZ_NJIH01000014.1"/>
</dbReference>
<evidence type="ECO:0000256" key="1">
    <source>
        <dbReference type="ARBA" id="ARBA00009437"/>
    </source>
</evidence>
<dbReference type="AlphaFoldDB" id="A0A225M3P1"/>
<feature type="domain" description="HTH lysR-type" evidence="5">
    <location>
        <begin position="2"/>
        <end position="59"/>
    </location>
</feature>
<gene>
    <name evidence="6" type="ORF">CEY11_21555</name>
</gene>
<reference evidence="7" key="1">
    <citation type="submission" date="2017-06" db="EMBL/GenBank/DDBJ databases">
        <title>Herbaspirillum phytohormonus sp. nov., isolated from the root nodule of Robinia pseudoacacia in lead-zinc mine.</title>
        <authorList>
            <person name="Fan M."/>
            <person name="Lin Y."/>
        </authorList>
    </citation>
    <scope>NUCLEOTIDE SEQUENCE [LARGE SCALE GENOMIC DNA]</scope>
    <source>
        <strain evidence="7">SC-089</strain>
    </source>
</reference>
<dbReference type="Gene3D" id="3.40.190.10">
    <property type="entry name" value="Periplasmic binding protein-like II"/>
    <property type="match status" value="2"/>
</dbReference>
<dbReference type="GO" id="GO:0003700">
    <property type="term" value="F:DNA-binding transcription factor activity"/>
    <property type="evidence" value="ECO:0007669"/>
    <property type="project" value="InterPro"/>
</dbReference>
<dbReference type="InterPro" id="IPR036390">
    <property type="entry name" value="WH_DNA-bd_sf"/>
</dbReference>
<keyword evidence="2" id="KW-0805">Transcription regulation</keyword>
<evidence type="ECO:0000313" key="6">
    <source>
        <dbReference type="EMBL" id="OWT54750.1"/>
    </source>
</evidence>
<comment type="similarity">
    <text evidence="1">Belongs to the LysR transcriptional regulatory family.</text>
</comment>
<protein>
    <submittedName>
        <fullName evidence="6">LysR family transcriptional regulator</fullName>
    </submittedName>
</protein>
<keyword evidence="4" id="KW-0804">Transcription</keyword>
<dbReference type="Pfam" id="PF00126">
    <property type="entry name" value="HTH_1"/>
    <property type="match status" value="1"/>
</dbReference>
<dbReference type="GO" id="GO:0000976">
    <property type="term" value="F:transcription cis-regulatory region binding"/>
    <property type="evidence" value="ECO:0007669"/>
    <property type="project" value="TreeGrafter"/>
</dbReference>
<comment type="caution">
    <text evidence="6">The sequence shown here is derived from an EMBL/GenBank/DDBJ whole genome shotgun (WGS) entry which is preliminary data.</text>
</comment>
<dbReference type="PRINTS" id="PR00039">
    <property type="entry name" value="HTHLYSR"/>
</dbReference>
<dbReference type="InterPro" id="IPR036388">
    <property type="entry name" value="WH-like_DNA-bd_sf"/>
</dbReference>
<proteinExistence type="inferred from homology"/>
<organism evidence="6 7">
    <name type="scientific">Candidimonas nitroreducens</name>
    <dbReference type="NCBI Taxonomy" id="683354"/>
    <lineage>
        <taxon>Bacteria</taxon>
        <taxon>Pseudomonadati</taxon>
        <taxon>Pseudomonadota</taxon>
        <taxon>Betaproteobacteria</taxon>
        <taxon>Burkholderiales</taxon>
        <taxon>Alcaligenaceae</taxon>
        <taxon>Candidimonas</taxon>
    </lineage>
</organism>